<dbReference type="EMBL" id="CAJHNH020001848">
    <property type="protein sequence ID" value="CAG5124698.1"/>
    <property type="molecule type" value="Genomic_DNA"/>
</dbReference>
<keyword evidence="2" id="KW-0812">Transmembrane</keyword>
<sequence length="586" mass="65763">MSLSTFTTTPSSPTLQPTSVLSTESLESSLETNVQDFWSSFPCPPPWRPHLLFEVNVSRFDPLVSRTVRSFLAGKCDLRHDVSGFDRANNLGHGDLNVKLDFRPTDSSDPRTAIGGQISHYEWCDTTCQLSFGCALFFVVAVMVVSLLVCINKNRVRHKMVATRPSRQQLQLSTSTSDAANCTEFSNLEIQGEEVIYPPFRHRGLPNPPRSCHRSCDPNWNCPNCSSCRPLMSPSRSDQYYSHTYSAVYESIDDTDEEACLKEEEIVHHPRDTMPSLSEQPDSNQSSAPFDISQTLFDTIQKRPVARSDPRENQKFAETKFNGEELSGTMQRSRLPNYFELEKNCALSPPYENVNQSYRQLNCPVVNSLSKIYNKPPAIGPSQHPLTQPPCEFPFPMLGDTPLHSFVMSQVKHNAIPNASEFYKPKANAELTNASNAGEDHKDPHLKSPTVLPEYGREHLNKAHTPLQDGQHRCCLNIQNDQSRQLKRHCQHDVQNSKTYTSHVCTTASTFFPNIPSHNFCPTCQQNTSGHLVNVQGVMSMQQPMKATQTILPGFIAPDLLNEASNHSRKVGLKSNGLNNKNNDKK</sequence>
<evidence type="ECO:0000256" key="1">
    <source>
        <dbReference type="SAM" id="MobiDB-lite"/>
    </source>
</evidence>
<organism evidence="3 4">
    <name type="scientific">Candidula unifasciata</name>
    <dbReference type="NCBI Taxonomy" id="100452"/>
    <lineage>
        <taxon>Eukaryota</taxon>
        <taxon>Metazoa</taxon>
        <taxon>Spiralia</taxon>
        <taxon>Lophotrochozoa</taxon>
        <taxon>Mollusca</taxon>
        <taxon>Gastropoda</taxon>
        <taxon>Heterobranchia</taxon>
        <taxon>Euthyneura</taxon>
        <taxon>Panpulmonata</taxon>
        <taxon>Eupulmonata</taxon>
        <taxon>Stylommatophora</taxon>
        <taxon>Helicina</taxon>
        <taxon>Helicoidea</taxon>
        <taxon>Geomitridae</taxon>
        <taxon>Candidula</taxon>
    </lineage>
</organism>
<dbReference type="Proteomes" id="UP000678393">
    <property type="component" value="Unassembled WGS sequence"/>
</dbReference>
<evidence type="ECO:0000313" key="4">
    <source>
        <dbReference type="Proteomes" id="UP000678393"/>
    </source>
</evidence>
<keyword evidence="2" id="KW-1133">Transmembrane helix</keyword>
<reference evidence="3" key="1">
    <citation type="submission" date="2021-04" db="EMBL/GenBank/DDBJ databases">
        <authorList>
            <consortium name="Molecular Ecology Group"/>
        </authorList>
    </citation>
    <scope>NUCLEOTIDE SEQUENCE</scope>
</reference>
<proteinExistence type="predicted"/>
<protein>
    <submittedName>
        <fullName evidence="3">Uncharacterized protein</fullName>
    </submittedName>
</protein>
<feature type="transmembrane region" description="Helical" evidence="2">
    <location>
        <begin position="130"/>
        <end position="151"/>
    </location>
</feature>
<keyword evidence="2" id="KW-0472">Membrane</keyword>
<feature type="region of interest" description="Disordered" evidence="1">
    <location>
        <begin position="567"/>
        <end position="586"/>
    </location>
</feature>
<accession>A0A8S3Z904</accession>
<feature type="region of interest" description="Disordered" evidence="1">
    <location>
        <begin position="1"/>
        <end position="20"/>
    </location>
</feature>
<feature type="compositionally biased region" description="Low complexity" evidence="1">
    <location>
        <begin position="573"/>
        <end position="586"/>
    </location>
</feature>
<dbReference type="OrthoDB" id="6071146at2759"/>
<gene>
    <name evidence="3" type="ORF">CUNI_LOCUS10256</name>
</gene>
<keyword evidence="4" id="KW-1185">Reference proteome</keyword>
<evidence type="ECO:0000313" key="3">
    <source>
        <dbReference type="EMBL" id="CAG5124698.1"/>
    </source>
</evidence>
<evidence type="ECO:0000256" key="2">
    <source>
        <dbReference type="SAM" id="Phobius"/>
    </source>
</evidence>
<name>A0A8S3Z904_9EUPU</name>
<comment type="caution">
    <text evidence="3">The sequence shown here is derived from an EMBL/GenBank/DDBJ whole genome shotgun (WGS) entry which is preliminary data.</text>
</comment>
<dbReference type="AlphaFoldDB" id="A0A8S3Z904"/>